<dbReference type="KEGG" id="rarg:115729675"/>
<organism evidence="3 4">
    <name type="scientific">Rhodamnia argentea</name>
    <dbReference type="NCBI Taxonomy" id="178133"/>
    <lineage>
        <taxon>Eukaryota</taxon>
        <taxon>Viridiplantae</taxon>
        <taxon>Streptophyta</taxon>
        <taxon>Embryophyta</taxon>
        <taxon>Tracheophyta</taxon>
        <taxon>Spermatophyta</taxon>
        <taxon>Magnoliopsida</taxon>
        <taxon>eudicotyledons</taxon>
        <taxon>Gunneridae</taxon>
        <taxon>Pentapetalae</taxon>
        <taxon>rosids</taxon>
        <taxon>malvids</taxon>
        <taxon>Myrtales</taxon>
        <taxon>Myrtaceae</taxon>
        <taxon>Myrtoideae</taxon>
        <taxon>Myrteae</taxon>
        <taxon>Australasian group</taxon>
        <taxon>Rhodamnia</taxon>
    </lineage>
</organism>
<dbReference type="OrthoDB" id="1746449at2759"/>
<dbReference type="PANTHER" id="PTHR33463">
    <property type="entry name" value="NB-ARC DOMAIN-CONTAINING PROTEIN-RELATED"/>
    <property type="match status" value="1"/>
</dbReference>
<gene>
    <name evidence="4" type="primary">LOC115729675</name>
</gene>
<protein>
    <submittedName>
        <fullName evidence="4">Uncharacterized protein LOC115729675</fullName>
    </submittedName>
</protein>
<reference evidence="4" key="1">
    <citation type="submission" date="2025-08" db="UniProtKB">
        <authorList>
            <consortium name="RefSeq"/>
        </authorList>
    </citation>
    <scope>IDENTIFICATION</scope>
    <source>
        <tissue evidence="4">Leaf</tissue>
    </source>
</reference>
<evidence type="ECO:0000256" key="1">
    <source>
        <dbReference type="ARBA" id="ARBA00022821"/>
    </source>
</evidence>
<accession>A0A8B8N174</accession>
<feature type="domain" description="Disease resistance protein At4g27190-like leucine-rich repeats" evidence="2">
    <location>
        <begin position="10"/>
        <end position="150"/>
    </location>
</feature>
<dbReference type="GeneID" id="115729675"/>
<evidence type="ECO:0000313" key="3">
    <source>
        <dbReference type="Proteomes" id="UP000827889"/>
    </source>
</evidence>
<evidence type="ECO:0000259" key="2">
    <source>
        <dbReference type="Pfam" id="PF23247"/>
    </source>
</evidence>
<dbReference type="InterPro" id="IPR050905">
    <property type="entry name" value="Plant_NBS-LRR"/>
</dbReference>
<dbReference type="Proteomes" id="UP000827889">
    <property type="component" value="Chromosome 5"/>
</dbReference>
<dbReference type="InterPro" id="IPR032675">
    <property type="entry name" value="LRR_dom_sf"/>
</dbReference>
<dbReference type="InterPro" id="IPR057135">
    <property type="entry name" value="At4g27190-like_LRR"/>
</dbReference>
<name>A0A8B8N174_9MYRT</name>
<dbReference type="Gene3D" id="3.80.10.10">
    <property type="entry name" value="Ribonuclease Inhibitor"/>
    <property type="match status" value="1"/>
</dbReference>
<keyword evidence="1" id="KW-0611">Plant defense</keyword>
<dbReference type="Pfam" id="PF23247">
    <property type="entry name" value="LRR_RPS2"/>
    <property type="match status" value="1"/>
</dbReference>
<evidence type="ECO:0000313" key="4">
    <source>
        <dbReference type="RefSeq" id="XP_030516156.1"/>
    </source>
</evidence>
<sequence length="179" mass="20549">MVKFPNIASLQIIGAQCKEPWNDQIPNDSFCKLEFLCAEHCYNLQRVAPSHIWKRLQRRLEILQVKSCPSVKIIYEGDEMATKRGKLRRLVLRDLQNLSHICQSDGLPNVPLPNLRFMEVQSCPHLKMLFPTFMRKFLEQIQELVVESCEDMELVATHEECEEVTSTAISFTGDAALSA</sequence>
<proteinExistence type="predicted"/>
<dbReference type="SUPFAM" id="SSF52047">
    <property type="entry name" value="RNI-like"/>
    <property type="match status" value="1"/>
</dbReference>
<dbReference type="AlphaFoldDB" id="A0A8B8N174"/>
<keyword evidence="3" id="KW-1185">Reference proteome</keyword>
<dbReference type="PANTHER" id="PTHR33463:SF209">
    <property type="entry name" value="DISEASE RESISTANCE PROTEIN RPS2-LIKE"/>
    <property type="match status" value="1"/>
</dbReference>
<dbReference type="RefSeq" id="XP_030516156.1">
    <property type="nucleotide sequence ID" value="XM_030660296.2"/>
</dbReference>